<feature type="compositionally biased region" description="Basic and acidic residues" evidence="13">
    <location>
        <begin position="115"/>
        <end position="132"/>
    </location>
</feature>
<keyword evidence="12 14" id="KW-0472">Membrane</keyword>
<protein>
    <recommendedName>
        <fullName evidence="5">Sec translocon accessory complex subunit YajC</fullName>
    </recommendedName>
</protein>
<evidence type="ECO:0000256" key="13">
    <source>
        <dbReference type="SAM" id="MobiDB-lite"/>
    </source>
</evidence>
<feature type="transmembrane region" description="Helical" evidence="14">
    <location>
        <begin position="25"/>
        <end position="41"/>
    </location>
</feature>
<accession>A0A8J7CVY9</accession>
<feature type="region of interest" description="Disordered" evidence="13">
    <location>
        <begin position="108"/>
        <end position="148"/>
    </location>
</feature>
<evidence type="ECO:0000256" key="8">
    <source>
        <dbReference type="ARBA" id="ARBA00022692"/>
    </source>
</evidence>
<comment type="subunit">
    <text evidence="4">Part of the SecDF-YidC-YajC translocase complex. The SecDF-YidC-YajC translocase forms a supercomplex with SecYEG, called the holo-translocon (HTL).</text>
</comment>
<keyword evidence="6" id="KW-0813">Transport</keyword>
<evidence type="ECO:0000256" key="3">
    <source>
        <dbReference type="ARBA" id="ARBA00006742"/>
    </source>
</evidence>
<comment type="function">
    <text evidence="1">The SecYEG-SecDF-YajC-YidC holo-translocon (HTL) protein secretase/insertase is a supercomplex required for protein secretion, insertion of proteins into membranes, and assembly of membrane protein complexes. While the SecYEG complex is essential for assembly of a number of proteins and complexes, the SecDF-YajC-YidC subcomplex facilitates these functions.</text>
</comment>
<name>A0A8J7CVY9_9PROT</name>
<comment type="caution">
    <text evidence="15">The sequence shown here is derived from an EMBL/GenBank/DDBJ whole genome shotgun (WGS) entry which is preliminary data.</text>
</comment>
<keyword evidence="16" id="KW-1185">Reference proteome</keyword>
<sequence>MLISDAYAQAADGAGAGFLGGGFESFVPLLLIVVVFYFLLIRPQQKRMKEHKAMLASIKRKDRIVTGGGVVGTVIKVENEAELLVEVAENVRVRVMRDMVATVLTHGDGAAAGGDKGKPAAEATAETKKADEAASGSASKLKGLLDKK</sequence>
<keyword evidence="11" id="KW-0811">Translocation</keyword>
<evidence type="ECO:0000256" key="10">
    <source>
        <dbReference type="ARBA" id="ARBA00022989"/>
    </source>
</evidence>
<evidence type="ECO:0000256" key="5">
    <source>
        <dbReference type="ARBA" id="ARBA00014962"/>
    </source>
</evidence>
<evidence type="ECO:0000256" key="1">
    <source>
        <dbReference type="ARBA" id="ARBA00002061"/>
    </source>
</evidence>
<reference evidence="15" key="1">
    <citation type="submission" date="2020-10" db="EMBL/GenBank/DDBJ databases">
        <title>Genome sequence of the unusual species of purple photosynthetic bacteria, Phaeovibrio sulfidiphilus DSM 23193, type strain.</title>
        <authorList>
            <person name="Kyndt J.A."/>
            <person name="Meyer T.E."/>
        </authorList>
    </citation>
    <scope>NUCLEOTIDE SEQUENCE</scope>
    <source>
        <strain evidence="15">DSM 23193</strain>
    </source>
</reference>
<comment type="similarity">
    <text evidence="3">Belongs to the YajC family.</text>
</comment>
<keyword evidence="8 14" id="KW-0812">Transmembrane</keyword>
<gene>
    <name evidence="15" type="primary">yajC</name>
    <name evidence="15" type="ORF">IHV25_04400</name>
</gene>
<evidence type="ECO:0000256" key="2">
    <source>
        <dbReference type="ARBA" id="ARBA00004162"/>
    </source>
</evidence>
<evidence type="ECO:0000313" key="15">
    <source>
        <dbReference type="EMBL" id="MBE1236886.1"/>
    </source>
</evidence>
<dbReference type="RefSeq" id="WP_192533885.1">
    <property type="nucleotide sequence ID" value="NZ_JACZHT010000002.1"/>
</dbReference>
<dbReference type="NCBIfam" id="TIGR00739">
    <property type="entry name" value="yajC"/>
    <property type="match status" value="1"/>
</dbReference>
<organism evidence="15 16">
    <name type="scientific">Phaeovibrio sulfidiphilus</name>
    <dbReference type="NCBI Taxonomy" id="1220600"/>
    <lineage>
        <taxon>Bacteria</taxon>
        <taxon>Pseudomonadati</taxon>
        <taxon>Pseudomonadota</taxon>
        <taxon>Alphaproteobacteria</taxon>
        <taxon>Rhodospirillales</taxon>
        <taxon>Rhodospirillaceae</taxon>
        <taxon>Phaeovibrio</taxon>
    </lineage>
</organism>
<evidence type="ECO:0000256" key="11">
    <source>
        <dbReference type="ARBA" id="ARBA00023010"/>
    </source>
</evidence>
<dbReference type="InterPro" id="IPR003849">
    <property type="entry name" value="Preprotein_translocase_YajC"/>
</dbReference>
<dbReference type="EMBL" id="JACZHT010000002">
    <property type="protein sequence ID" value="MBE1236886.1"/>
    <property type="molecule type" value="Genomic_DNA"/>
</dbReference>
<comment type="subcellular location">
    <subcellularLocation>
        <location evidence="2">Cell membrane</location>
        <topology evidence="2">Single-pass membrane protein</topology>
    </subcellularLocation>
</comment>
<dbReference type="Pfam" id="PF02699">
    <property type="entry name" value="YajC"/>
    <property type="match status" value="1"/>
</dbReference>
<evidence type="ECO:0000256" key="4">
    <source>
        <dbReference type="ARBA" id="ARBA00011718"/>
    </source>
</evidence>
<evidence type="ECO:0000256" key="7">
    <source>
        <dbReference type="ARBA" id="ARBA00022475"/>
    </source>
</evidence>
<evidence type="ECO:0000313" key="16">
    <source>
        <dbReference type="Proteomes" id="UP000631034"/>
    </source>
</evidence>
<evidence type="ECO:0000256" key="9">
    <source>
        <dbReference type="ARBA" id="ARBA00022927"/>
    </source>
</evidence>
<dbReference type="AlphaFoldDB" id="A0A8J7CVY9"/>
<evidence type="ECO:0000256" key="6">
    <source>
        <dbReference type="ARBA" id="ARBA00022448"/>
    </source>
</evidence>
<dbReference type="SMART" id="SM01323">
    <property type="entry name" value="YajC"/>
    <property type="match status" value="1"/>
</dbReference>
<evidence type="ECO:0000256" key="14">
    <source>
        <dbReference type="SAM" id="Phobius"/>
    </source>
</evidence>
<dbReference type="PRINTS" id="PR01853">
    <property type="entry name" value="YAJCTRNLCASE"/>
</dbReference>
<keyword evidence="10 14" id="KW-1133">Transmembrane helix</keyword>
<proteinExistence type="inferred from homology"/>
<keyword evidence="9" id="KW-0653">Protein transport</keyword>
<dbReference type="GO" id="GO:0005886">
    <property type="term" value="C:plasma membrane"/>
    <property type="evidence" value="ECO:0007669"/>
    <property type="project" value="UniProtKB-SubCell"/>
</dbReference>
<dbReference type="PANTHER" id="PTHR33909">
    <property type="entry name" value="SEC TRANSLOCON ACCESSORY COMPLEX SUBUNIT YAJC"/>
    <property type="match status" value="1"/>
</dbReference>
<dbReference type="Proteomes" id="UP000631034">
    <property type="component" value="Unassembled WGS sequence"/>
</dbReference>
<keyword evidence="7" id="KW-1003">Cell membrane</keyword>
<dbReference type="GO" id="GO:0015031">
    <property type="term" value="P:protein transport"/>
    <property type="evidence" value="ECO:0007669"/>
    <property type="project" value="UniProtKB-KW"/>
</dbReference>
<dbReference type="PANTHER" id="PTHR33909:SF1">
    <property type="entry name" value="SEC TRANSLOCON ACCESSORY COMPLEX SUBUNIT YAJC"/>
    <property type="match status" value="1"/>
</dbReference>
<evidence type="ECO:0000256" key="12">
    <source>
        <dbReference type="ARBA" id="ARBA00023136"/>
    </source>
</evidence>